<accession>A0ACD5AQE2</accession>
<name>A0ACD5AQE2_9ACTN</name>
<sequence>MFTIEMAYARMREMQAEANRSRVHQSATAERRAAKKPAARAKKS</sequence>
<organism evidence="1 2">
    <name type="scientific">Streptomyces citrinus</name>
    <dbReference type="NCBI Taxonomy" id="3118173"/>
    <lineage>
        <taxon>Bacteria</taxon>
        <taxon>Bacillati</taxon>
        <taxon>Actinomycetota</taxon>
        <taxon>Actinomycetes</taxon>
        <taxon>Kitasatosporales</taxon>
        <taxon>Streptomycetaceae</taxon>
        <taxon>Streptomyces</taxon>
    </lineage>
</organism>
<protein>
    <submittedName>
        <fullName evidence="1">Uncharacterized protein</fullName>
    </submittedName>
</protein>
<dbReference type="EMBL" id="CP146022">
    <property type="protein sequence ID" value="WWQ69270.1"/>
    <property type="molecule type" value="Genomic_DNA"/>
</dbReference>
<evidence type="ECO:0000313" key="2">
    <source>
        <dbReference type="Proteomes" id="UP001432251"/>
    </source>
</evidence>
<keyword evidence="2" id="KW-1185">Reference proteome</keyword>
<reference evidence="1" key="1">
    <citation type="journal article" date="2025" name="Int. J. Syst. Evol. Microbiol.">
        <title>Streptomyces citrinus sp. nov., with yellow diffusible pigment.</title>
        <authorList>
            <person name="He Y."/>
            <person name="Yang E."/>
            <person name="Xu J."/>
            <person name="Sun Y."/>
            <person name="Sun L."/>
        </authorList>
    </citation>
    <scope>NUCLEOTIDE SEQUENCE</scope>
    <source>
        <strain evidence="1">Q6</strain>
    </source>
</reference>
<evidence type="ECO:0000313" key="1">
    <source>
        <dbReference type="EMBL" id="WWQ69270.1"/>
    </source>
</evidence>
<gene>
    <name evidence="1" type="ORF">V2W30_17065</name>
</gene>
<dbReference type="Proteomes" id="UP001432251">
    <property type="component" value="Chromosome"/>
</dbReference>
<proteinExistence type="predicted"/>